<dbReference type="GO" id="GO:0099621">
    <property type="term" value="F:undecaprenyl-phosphate 4-deoxy-4-formamido-L-arabinose transferase activity"/>
    <property type="evidence" value="ECO:0007669"/>
    <property type="project" value="TreeGrafter"/>
</dbReference>
<dbReference type="InterPro" id="IPR029044">
    <property type="entry name" value="Nucleotide-diphossugar_trans"/>
</dbReference>
<dbReference type="CDD" id="cd04179">
    <property type="entry name" value="DPM_DPG-synthase_like"/>
    <property type="match status" value="1"/>
</dbReference>
<dbReference type="PANTHER" id="PTHR48090">
    <property type="entry name" value="UNDECAPRENYL-PHOSPHATE 4-DEOXY-4-FORMAMIDO-L-ARABINOSE TRANSFERASE-RELATED"/>
    <property type="match status" value="1"/>
</dbReference>
<evidence type="ECO:0000259" key="8">
    <source>
        <dbReference type="Pfam" id="PF00535"/>
    </source>
</evidence>
<keyword evidence="2" id="KW-0328">Glycosyltransferase</keyword>
<dbReference type="EMBL" id="LBWA01000005">
    <property type="protein sequence ID" value="KKQ98119.1"/>
    <property type="molecule type" value="Genomic_DNA"/>
</dbReference>
<name>A0A0G0PJ72_9BACT</name>
<evidence type="ECO:0000256" key="5">
    <source>
        <dbReference type="ARBA" id="ARBA00022985"/>
    </source>
</evidence>
<keyword evidence="1" id="KW-1003">Cell membrane</keyword>
<keyword evidence="5" id="KW-0448">Lipopolysaccharide biosynthesis</keyword>
<keyword evidence="4" id="KW-0812">Transmembrane</keyword>
<dbReference type="GO" id="GO:0005886">
    <property type="term" value="C:plasma membrane"/>
    <property type="evidence" value="ECO:0007669"/>
    <property type="project" value="TreeGrafter"/>
</dbReference>
<feature type="domain" description="Glycosyltransferase 2-like" evidence="8">
    <location>
        <begin position="7"/>
        <end position="169"/>
    </location>
</feature>
<dbReference type="PANTHER" id="PTHR48090:SF3">
    <property type="entry name" value="UNDECAPRENYL-PHOSPHATE 4-DEOXY-4-FORMAMIDO-L-ARABINOSE TRANSFERASE"/>
    <property type="match status" value="1"/>
</dbReference>
<dbReference type="SUPFAM" id="SSF53448">
    <property type="entry name" value="Nucleotide-diphospho-sugar transferases"/>
    <property type="match status" value="1"/>
</dbReference>
<evidence type="ECO:0000256" key="7">
    <source>
        <dbReference type="ARBA" id="ARBA00023136"/>
    </source>
</evidence>
<dbReference type="Gene3D" id="3.90.550.10">
    <property type="entry name" value="Spore Coat Polysaccharide Biosynthesis Protein SpsA, Chain A"/>
    <property type="match status" value="1"/>
</dbReference>
<evidence type="ECO:0000256" key="1">
    <source>
        <dbReference type="ARBA" id="ARBA00022475"/>
    </source>
</evidence>
<evidence type="ECO:0000256" key="4">
    <source>
        <dbReference type="ARBA" id="ARBA00022692"/>
    </source>
</evidence>
<protein>
    <submittedName>
        <fullName evidence="9">Glycosyltransferase</fullName>
    </submittedName>
</protein>
<organism evidence="9 10">
    <name type="scientific">Candidatus Woesebacteria bacterium GW2011_GWA1_39_12</name>
    <dbReference type="NCBI Taxonomy" id="1618549"/>
    <lineage>
        <taxon>Bacteria</taxon>
        <taxon>Candidatus Woeseibacteriota</taxon>
    </lineage>
</organism>
<dbReference type="AlphaFoldDB" id="A0A0G0PJ72"/>
<gene>
    <name evidence="9" type="ORF">UT23_C0005G0042</name>
</gene>
<evidence type="ECO:0000256" key="6">
    <source>
        <dbReference type="ARBA" id="ARBA00022989"/>
    </source>
</evidence>
<evidence type="ECO:0000313" key="9">
    <source>
        <dbReference type="EMBL" id="KKQ98119.1"/>
    </source>
</evidence>
<sequence length="241" mass="28386">MYRQSISIVLPAYNEEENIHKAVSSIVEYVSKHFKNYEIIVVNDGSTDRTKEIVEILAKKIKRVKLTSFTRNRGLYGRTLRRGFKRASYDLIFYTDSDNQFDITDLTKLMPFINEYDIVAGYRRNRQDPLMRIFIAFVYNLIIRILFNIKIKDIDCSFKLYKRKVFEDIKLNSETGFIDAEIFIKARKKGFKVTQVGVSHFPRTKGKTIYEIGRSKAFALVKPEVPISIFKEIKRLWPELQ</sequence>
<keyword evidence="3 9" id="KW-0808">Transferase</keyword>
<evidence type="ECO:0000313" key="10">
    <source>
        <dbReference type="Proteomes" id="UP000034325"/>
    </source>
</evidence>
<evidence type="ECO:0000256" key="2">
    <source>
        <dbReference type="ARBA" id="ARBA00022676"/>
    </source>
</evidence>
<dbReference type="InterPro" id="IPR001173">
    <property type="entry name" value="Glyco_trans_2-like"/>
</dbReference>
<keyword evidence="6" id="KW-1133">Transmembrane helix</keyword>
<evidence type="ECO:0000256" key="3">
    <source>
        <dbReference type="ARBA" id="ARBA00022679"/>
    </source>
</evidence>
<reference evidence="9 10" key="1">
    <citation type="journal article" date="2015" name="Nature">
        <title>rRNA introns, odd ribosomes, and small enigmatic genomes across a large radiation of phyla.</title>
        <authorList>
            <person name="Brown C.T."/>
            <person name="Hug L.A."/>
            <person name="Thomas B.C."/>
            <person name="Sharon I."/>
            <person name="Castelle C.J."/>
            <person name="Singh A."/>
            <person name="Wilkins M.J."/>
            <person name="Williams K.H."/>
            <person name="Banfield J.F."/>
        </authorList>
    </citation>
    <scope>NUCLEOTIDE SEQUENCE [LARGE SCALE GENOMIC DNA]</scope>
</reference>
<dbReference type="GO" id="GO:0009103">
    <property type="term" value="P:lipopolysaccharide biosynthetic process"/>
    <property type="evidence" value="ECO:0007669"/>
    <property type="project" value="UniProtKB-KW"/>
</dbReference>
<comment type="caution">
    <text evidence="9">The sequence shown here is derived from an EMBL/GenBank/DDBJ whole genome shotgun (WGS) entry which is preliminary data.</text>
</comment>
<dbReference type="Pfam" id="PF00535">
    <property type="entry name" value="Glycos_transf_2"/>
    <property type="match status" value="1"/>
</dbReference>
<proteinExistence type="predicted"/>
<keyword evidence="7" id="KW-0472">Membrane</keyword>
<accession>A0A0G0PJ72</accession>
<dbReference type="InterPro" id="IPR050256">
    <property type="entry name" value="Glycosyltransferase_2"/>
</dbReference>
<dbReference type="Proteomes" id="UP000034325">
    <property type="component" value="Unassembled WGS sequence"/>
</dbReference>